<accession>A0A1T4XHM7</accession>
<proteinExistence type="predicted"/>
<dbReference type="PANTHER" id="PTHR35525">
    <property type="entry name" value="BLL6575 PROTEIN"/>
    <property type="match status" value="1"/>
</dbReference>
<dbReference type="InterPro" id="IPR021005">
    <property type="entry name" value="Znf_CGNR"/>
</dbReference>
<dbReference type="Gene3D" id="1.10.3300.10">
    <property type="entry name" value="Jann2411-like domain"/>
    <property type="match status" value="1"/>
</dbReference>
<gene>
    <name evidence="2" type="ORF">SAMN06295879_1127</name>
</gene>
<evidence type="ECO:0000259" key="1">
    <source>
        <dbReference type="Pfam" id="PF11706"/>
    </source>
</evidence>
<protein>
    <submittedName>
        <fullName evidence="2">CGNR zinc finger domain-containing protein</fullName>
    </submittedName>
</protein>
<evidence type="ECO:0000313" key="3">
    <source>
        <dbReference type="Proteomes" id="UP000189735"/>
    </source>
</evidence>
<dbReference type="AlphaFoldDB" id="A0A1T4XHM7"/>
<dbReference type="SUPFAM" id="SSF160904">
    <property type="entry name" value="Jann2411-like"/>
    <property type="match status" value="1"/>
</dbReference>
<feature type="domain" description="Zinc finger CGNR" evidence="1">
    <location>
        <begin position="130"/>
        <end position="171"/>
    </location>
</feature>
<dbReference type="Proteomes" id="UP000189735">
    <property type="component" value="Unassembled WGS sequence"/>
</dbReference>
<dbReference type="InterPro" id="IPR023286">
    <property type="entry name" value="ABATE_dom_sf"/>
</dbReference>
<organism evidence="2 3">
    <name type="scientific">Agreia bicolorata</name>
    <dbReference type="NCBI Taxonomy" id="110935"/>
    <lineage>
        <taxon>Bacteria</taxon>
        <taxon>Bacillati</taxon>
        <taxon>Actinomycetota</taxon>
        <taxon>Actinomycetes</taxon>
        <taxon>Micrococcales</taxon>
        <taxon>Microbacteriaceae</taxon>
        <taxon>Agreia</taxon>
    </lineage>
</organism>
<dbReference type="InterPro" id="IPR010852">
    <property type="entry name" value="ABATE"/>
</dbReference>
<evidence type="ECO:0000313" key="2">
    <source>
        <dbReference type="EMBL" id="SKA88943.1"/>
    </source>
</evidence>
<sequence length="175" mass="19148">MHVDSRGQGPVLLAANLVNNPVETPAGLELVCRAAGVVVEQPATYSDVVQLNDRLAAWQQLADESDVSVRVAMLNHLLDQSVVGAPTLTMHNDQPLHLHYREDGVSLWQSLEAMILVGTAMHFVSRGATRLGRCAEPACERIFVDISRPGTQRFCSTECANRAAVRRHRDRAKAS</sequence>
<dbReference type="EMBL" id="FUYG01000003">
    <property type="protein sequence ID" value="SKA88943.1"/>
    <property type="molecule type" value="Genomic_DNA"/>
</dbReference>
<reference evidence="3" key="1">
    <citation type="submission" date="2017-02" db="EMBL/GenBank/DDBJ databases">
        <authorList>
            <person name="Varghese N."/>
            <person name="Submissions S."/>
        </authorList>
    </citation>
    <scope>NUCLEOTIDE SEQUENCE [LARGE SCALE GENOMIC DNA]</scope>
    <source>
        <strain evidence="3">VKM Ac-2052</strain>
    </source>
</reference>
<name>A0A1T4XHM7_9MICO</name>
<dbReference type="PANTHER" id="PTHR35525:SF3">
    <property type="entry name" value="BLL6575 PROTEIN"/>
    <property type="match status" value="1"/>
</dbReference>
<dbReference type="Pfam" id="PF11706">
    <property type="entry name" value="zf-CGNR"/>
    <property type="match status" value="1"/>
</dbReference>